<dbReference type="GO" id="GO:0004364">
    <property type="term" value="F:glutathione transferase activity"/>
    <property type="evidence" value="ECO:0007669"/>
    <property type="project" value="InterPro"/>
</dbReference>
<accession>A0AAF0QX53</accession>
<dbReference type="PANTHER" id="PTHR44328">
    <property type="entry name" value="GLUTATHIONE S-TRANSFERASE L1"/>
    <property type="match status" value="1"/>
</dbReference>
<name>A0AAF0QX53_SOLVR</name>
<reference evidence="1" key="1">
    <citation type="submission" date="2023-08" db="EMBL/GenBank/DDBJ databases">
        <title>A de novo genome assembly of Solanum verrucosum Schlechtendal, a Mexican diploid species geographically isolated from the other diploid A-genome species in potato relatives.</title>
        <authorList>
            <person name="Hosaka K."/>
        </authorList>
    </citation>
    <scope>NUCLEOTIDE SEQUENCE</scope>
    <source>
        <tissue evidence="1">Young leaves</tissue>
    </source>
</reference>
<keyword evidence="2" id="KW-1185">Reference proteome</keyword>
<sequence length="82" mass="9976">VEITYAQFVKKFQIFMLEGFNYDITTGRPKQTKWIEEMNKLDGYKQTIVLEQEKLIDYYKNRFLPVLTLKSIDTFLFFFFLV</sequence>
<protein>
    <submittedName>
        <fullName evidence="1">Uncharacterized protein</fullName>
    </submittedName>
</protein>
<dbReference type="EMBL" id="CP133616">
    <property type="protein sequence ID" value="WMV30078.1"/>
    <property type="molecule type" value="Genomic_DNA"/>
</dbReference>
<organism evidence="1 2">
    <name type="scientific">Solanum verrucosum</name>
    <dbReference type="NCBI Taxonomy" id="315347"/>
    <lineage>
        <taxon>Eukaryota</taxon>
        <taxon>Viridiplantae</taxon>
        <taxon>Streptophyta</taxon>
        <taxon>Embryophyta</taxon>
        <taxon>Tracheophyta</taxon>
        <taxon>Spermatophyta</taxon>
        <taxon>Magnoliopsida</taxon>
        <taxon>eudicotyledons</taxon>
        <taxon>Gunneridae</taxon>
        <taxon>Pentapetalae</taxon>
        <taxon>asterids</taxon>
        <taxon>lamiids</taxon>
        <taxon>Solanales</taxon>
        <taxon>Solanaceae</taxon>
        <taxon>Solanoideae</taxon>
        <taxon>Solaneae</taxon>
        <taxon>Solanum</taxon>
    </lineage>
</organism>
<dbReference type="AlphaFoldDB" id="A0AAF0QX53"/>
<evidence type="ECO:0000313" key="2">
    <source>
        <dbReference type="Proteomes" id="UP001234989"/>
    </source>
</evidence>
<feature type="non-terminal residue" evidence="1">
    <location>
        <position position="1"/>
    </location>
</feature>
<dbReference type="InterPro" id="IPR044629">
    <property type="entry name" value="GSTL1/2/3"/>
</dbReference>
<gene>
    <name evidence="1" type="ORF">MTR67_023463</name>
</gene>
<dbReference type="Gene3D" id="1.20.1050.10">
    <property type="match status" value="1"/>
</dbReference>
<dbReference type="Proteomes" id="UP001234989">
    <property type="component" value="Chromosome 5"/>
</dbReference>
<proteinExistence type="predicted"/>
<evidence type="ECO:0000313" key="1">
    <source>
        <dbReference type="EMBL" id="WMV30078.1"/>
    </source>
</evidence>
<dbReference type="PANTHER" id="PTHR44328:SF16">
    <property type="entry name" value="PROTEIN IN2-1 HOMOLOG B"/>
    <property type="match status" value="1"/>
</dbReference>